<evidence type="ECO:0008006" key="3">
    <source>
        <dbReference type="Google" id="ProtNLM"/>
    </source>
</evidence>
<evidence type="ECO:0000313" key="1">
    <source>
        <dbReference type="EMBL" id="KAJ8911091.1"/>
    </source>
</evidence>
<evidence type="ECO:0000313" key="2">
    <source>
        <dbReference type="Proteomes" id="UP001159042"/>
    </source>
</evidence>
<dbReference type="AlphaFoldDB" id="A0AAV8VAN0"/>
<reference evidence="1 2" key="1">
    <citation type="journal article" date="2023" name="Insect Mol. Biol.">
        <title>Genome sequencing provides insights into the evolution of gene families encoding plant cell wall-degrading enzymes in longhorned beetles.</title>
        <authorList>
            <person name="Shin N.R."/>
            <person name="Okamura Y."/>
            <person name="Kirsch R."/>
            <person name="Pauchet Y."/>
        </authorList>
    </citation>
    <scope>NUCLEOTIDE SEQUENCE [LARGE SCALE GENOMIC DNA]</scope>
    <source>
        <strain evidence="1">EAD_L_NR</strain>
    </source>
</reference>
<dbReference type="PANTHER" id="PTHR11977:SF45">
    <property type="entry name" value="SUPERVILLIN"/>
    <property type="match status" value="1"/>
</dbReference>
<dbReference type="GO" id="GO:0005737">
    <property type="term" value="C:cytoplasm"/>
    <property type="evidence" value="ECO:0007669"/>
    <property type="project" value="TreeGrafter"/>
</dbReference>
<dbReference type="Gene3D" id="3.40.20.10">
    <property type="entry name" value="Severin"/>
    <property type="match status" value="3"/>
</dbReference>
<dbReference type="GO" id="GO:0005546">
    <property type="term" value="F:phosphatidylinositol-4,5-bisphosphate binding"/>
    <property type="evidence" value="ECO:0007669"/>
    <property type="project" value="TreeGrafter"/>
</dbReference>
<dbReference type="SUPFAM" id="SSF55753">
    <property type="entry name" value="Actin depolymerizing proteins"/>
    <property type="match status" value="3"/>
</dbReference>
<sequence length="367" mass="42507">MKAIDLEIMLKPMEDPSFFINYHNVGRGLVGDNNSNNDAYIKRTDSLKCWRITGETLEKVDINNNSIILFDAEIYMFQWTLELTVVNETPCEESLFYYWKGSKATKGYSPLPPEIEEQNPVVERISQWSEPALFFHMFSTPLIILNGLQETFDPNAKRLFLVRGELLNEIHLHEVPCSKESLRSRGVFLLVTPNENTIYYWFGLVVLEEYKNLVRDVIKLSDKNVIWTNYNKTVEITEGKENGLFLQHLEGNNTTEVEYPLRSKGQVAAFPFLQSHLYTADQPALFLVDNNTEIWLWEGWKTPDSNSELFEEEFHLAKETANNYAKGKNQSSIIPVKHVLAGLEPLEFINIFPCWTKRNDIAQIQLK</sequence>
<accession>A0AAV8VAN0</accession>
<dbReference type="GO" id="GO:0008154">
    <property type="term" value="P:actin polymerization or depolymerization"/>
    <property type="evidence" value="ECO:0007669"/>
    <property type="project" value="TreeGrafter"/>
</dbReference>
<dbReference type="GO" id="GO:0051015">
    <property type="term" value="F:actin filament binding"/>
    <property type="evidence" value="ECO:0007669"/>
    <property type="project" value="InterPro"/>
</dbReference>
<comment type="caution">
    <text evidence="1">The sequence shown here is derived from an EMBL/GenBank/DDBJ whole genome shotgun (WGS) entry which is preliminary data.</text>
</comment>
<dbReference type="GO" id="GO:0015629">
    <property type="term" value="C:actin cytoskeleton"/>
    <property type="evidence" value="ECO:0007669"/>
    <property type="project" value="TreeGrafter"/>
</dbReference>
<dbReference type="InterPro" id="IPR029006">
    <property type="entry name" value="ADF-H/Gelsolin-like_dom_sf"/>
</dbReference>
<dbReference type="GO" id="GO:0051014">
    <property type="term" value="P:actin filament severing"/>
    <property type="evidence" value="ECO:0007669"/>
    <property type="project" value="TreeGrafter"/>
</dbReference>
<keyword evidence="2" id="KW-1185">Reference proteome</keyword>
<proteinExistence type="predicted"/>
<name>A0AAV8VAN0_9CUCU</name>
<dbReference type="InterPro" id="IPR007122">
    <property type="entry name" value="Villin/Gelsolin"/>
</dbReference>
<dbReference type="Proteomes" id="UP001159042">
    <property type="component" value="Unassembled WGS sequence"/>
</dbReference>
<organism evidence="1 2">
    <name type="scientific">Exocentrus adspersus</name>
    <dbReference type="NCBI Taxonomy" id="1586481"/>
    <lineage>
        <taxon>Eukaryota</taxon>
        <taxon>Metazoa</taxon>
        <taxon>Ecdysozoa</taxon>
        <taxon>Arthropoda</taxon>
        <taxon>Hexapoda</taxon>
        <taxon>Insecta</taxon>
        <taxon>Pterygota</taxon>
        <taxon>Neoptera</taxon>
        <taxon>Endopterygota</taxon>
        <taxon>Coleoptera</taxon>
        <taxon>Polyphaga</taxon>
        <taxon>Cucujiformia</taxon>
        <taxon>Chrysomeloidea</taxon>
        <taxon>Cerambycidae</taxon>
        <taxon>Lamiinae</taxon>
        <taxon>Acanthocinini</taxon>
        <taxon>Exocentrus</taxon>
    </lineage>
</organism>
<dbReference type="SMART" id="SM00262">
    <property type="entry name" value="GEL"/>
    <property type="match status" value="1"/>
</dbReference>
<gene>
    <name evidence="1" type="ORF">NQ315_000551</name>
</gene>
<dbReference type="EMBL" id="JANEYG010000217">
    <property type="protein sequence ID" value="KAJ8911091.1"/>
    <property type="molecule type" value="Genomic_DNA"/>
</dbReference>
<dbReference type="GO" id="GO:0051016">
    <property type="term" value="P:barbed-end actin filament capping"/>
    <property type="evidence" value="ECO:0007669"/>
    <property type="project" value="TreeGrafter"/>
</dbReference>
<protein>
    <recommendedName>
        <fullName evidence="3">Gelsolin</fullName>
    </recommendedName>
</protein>
<dbReference type="PANTHER" id="PTHR11977">
    <property type="entry name" value="VILLIN"/>
    <property type="match status" value="1"/>
</dbReference>